<dbReference type="InterPro" id="IPR037094">
    <property type="entry name" value="Glyco_hydro_38_cen_sf"/>
</dbReference>
<dbReference type="InterPro" id="IPR000602">
    <property type="entry name" value="Glyco_hydro_38_N"/>
</dbReference>
<evidence type="ECO:0000256" key="1">
    <source>
        <dbReference type="ARBA" id="ARBA00009792"/>
    </source>
</evidence>
<comment type="similarity">
    <text evidence="1">Belongs to the glycosyl hydrolase 38 family.</text>
</comment>
<sequence length="866" mass="101732">MAKKTLNIVFQTHWDREWYYSFEYYRHRLTQVIDRVVDALDHDEIDYFVFDGQVAALQDFYDVADDHIVNKVKEYVKSGKIVIGPWYVLADEFLVTGESLIRNLEIGMDFADREGKSQRLGYLPDTFGHISQMPQILKGFDIHDAVIWRGIVPKTSELTWQSPDGTDVFTVFLPQGYYQPIVDQPKYEELMDTYLKNIEPFATTDELLLTNGGDHLMPAKVDIRERLETLEKKYSDYEFKITNFKTYIDQLKSKVNHENLPIYKGELRDNSNIHVLPNVLSTRSYLKKDNQLIEDQILGYTEPLMVLTYNKDEHEPKKYMKETWKLLMENHPHDSICGCSIDEVHREMETRTLKLKQRLDMLEKGSLQHKQWYEYTLHGAGANQPIFDDLKNFLVFNPHPYSYTGELELNVYIRKELDEILDGFILRDQEGKEYKPVVCNVYHDRSFESPTDYFPEFRGEIYYDIVIRVEDFKALSLKEFEIVPGNYEHIKIKKDRYLENEFVKIELNDNRLNLFDKVENVYYDDINHFYSSLDNGDEYNYSKPVNDVITDDYDITNLRIEKSSFVQKMYYTVNMTLPKELSRNRKGASKEQVKNTIDVELTLYQNSDKLHVKTVINNQAQDHRLRTTFNTGTKLAHSYSDSAFSIEKREIRDEVFECDPKYGNEVPVVVDPSLSMVYAANKEQGLVINHRGLQEYQMVNHDNHSVIELTLMRNVGWLSRDDFRSRGGGAGPSFETPEAQCIGTYEFEYTIAPVKKECSVAEYLTDAHVFRNPLKVYKGKLNDDQVQNVISIDNKKIQWSSLRKIDQNVYLRLWNPTNEELTFNLDTKIDFKRLISVQLNHKEIEVLDESKITIKPNQIMTICFER</sequence>
<dbReference type="Gene3D" id="2.60.40.2210">
    <property type="match status" value="1"/>
</dbReference>
<evidence type="ECO:0000256" key="4">
    <source>
        <dbReference type="ARBA" id="ARBA00023295"/>
    </source>
</evidence>
<dbReference type="AlphaFoldDB" id="U2FLN0"/>
<dbReference type="Gene3D" id="1.20.1270.50">
    <property type="entry name" value="Glycoside hydrolase family 38, central domain"/>
    <property type="match status" value="1"/>
</dbReference>
<proteinExistence type="inferred from homology"/>
<keyword evidence="4 6" id="KW-0326">Glycosidase</keyword>
<dbReference type="PANTHER" id="PTHR46017">
    <property type="entry name" value="ALPHA-MANNOSIDASE 2C1"/>
    <property type="match status" value="1"/>
</dbReference>
<dbReference type="GO" id="GO:0046872">
    <property type="term" value="F:metal ion binding"/>
    <property type="evidence" value="ECO:0007669"/>
    <property type="project" value="UniProtKB-KW"/>
</dbReference>
<dbReference type="Gene3D" id="3.20.110.10">
    <property type="entry name" value="Glycoside hydrolase 38, N terminal domain"/>
    <property type="match status" value="1"/>
</dbReference>
<evidence type="ECO:0000313" key="7">
    <source>
        <dbReference type="Proteomes" id="UP000005707"/>
    </source>
</evidence>
<comment type="caution">
    <text evidence="6">The sequence shown here is derived from an EMBL/GenBank/DDBJ whole genome shotgun (WGS) entry which is preliminary data.</text>
</comment>
<dbReference type="eggNOG" id="COG0383">
    <property type="taxonomic scope" value="Bacteria"/>
</dbReference>
<dbReference type="Gene3D" id="2.70.98.30">
    <property type="entry name" value="Golgi alpha-mannosidase II, domain 4"/>
    <property type="match status" value="1"/>
</dbReference>
<dbReference type="EC" id="3.2.1.24" evidence="6"/>
<evidence type="ECO:0000259" key="5">
    <source>
        <dbReference type="SMART" id="SM00872"/>
    </source>
</evidence>
<reference evidence="6 7" key="2">
    <citation type="journal article" date="2013" name="PLoS ONE">
        <title>INDIGO - INtegrated Data Warehouse of MIcrobial GenOmes with Examples from the Red Sea Extremophiles.</title>
        <authorList>
            <person name="Alam I."/>
            <person name="Antunes A."/>
            <person name="Kamau A.A."/>
            <person name="Ba Alawi W."/>
            <person name="Kalkatawi M."/>
            <person name="Stingl U."/>
            <person name="Bajic V.B."/>
        </authorList>
    </citation>
    <scope>NUCLEOTIDE SEQUENCE [LARGE SCALE GENOMIC DNA]</scope>
    <source>
        <strain evidence="6 7">SSD-17B</strain>
    </source>
</reference>
<dbReference type="OrthoDB" id="9772207at2"/>
<evidence type="ECO:0000256" key="3">
    <source>
        <dbReference type="ARBA" id="ARBA00022801"/>
    </source>
</evidence>
<dbReference type="RefSeq" id="WP_008826240.1">
    <property type="nucleotide sequence ID" value="NZ_AFNU02000001.1"/>
</dbReference>
<reference evidence="6 7" key="1">
    <citation type="journal article" date="2011" name="J. Bacteriol.">
        <title>Genome sequence of Haloplasma contractile, an unusual contractile bacterium from a deep-sea anoxic brine lake.</title>
        <authorList>
            <person name="Antunes A."/>
            <person name="Alam I."/>
            <person name="El Dorry H."/>
            <person name="Siam R."/>
            <person name="Robertson A."/>
            <person name="Bajic V.B."/>
            <person name="Stingl U."/>
        </authorList>
    </citation>
    <scope>NUCLEOTIDE SEQUENCE [LARGE SCALE GENOMIC DNA]</scope>
    <source>
        <strain evidence="6 7">SSD-17B</strain>
    </source>
</reference>
<dbReference type="InterPro" id="IPR028995">
    <property type="entry name" value="Glyco_hydro_57/38_cen_sf"/>
</dbReference>
<feature type="domain" description="Glycoside hydrolase family 38 central" evidence="5">
    <location>
        <begin position="279"/>
        <end position="352"/>
    </location>
</feature>
<dbReference type="InterPro" id="IPR015341">
    <property type="entry name" value="Glyco_hydro_38_cen"/>
</dbReference>
<evidence type="ECO:0000313" key="6">
    <source>
        <dbReference type="EMBL" id="ERJ13655.1"/>
    </source>
</evidence>
<dbReference type="SUPFAM" id="SSF88713">
    <property type="entry name" value="Glycoside hydrolase/deacetylase"/>
    <property type="match status" value="1"/>
</dbReference>
<dbReference type="InParanoid" id="U2FLN0"/>
<dbReference type="STRING" id="1033810.HLPCO_000321"/>
<dbReference type="SMART" id="SM00872">
    <property type="entry name" value="Alpha-mann_mid"/>
    <property type="match status" value="1"/>
</dbReference>
<dbReference type="SUPFAM" id="SSF88688">
    <property type="entry name" value="Families 57/38 glycoside transferase middle domain"/>
    <property type="match status" value="1"/>
</dbReference>
<dbReference type="CDD" id="cd10814">
    <property type="entry name" value="GH38N_AMII_SpGH38_like"/>
    <property type="match status" value="1"/>
</dbReference>
<dbReference type="GO" id="GO:0009313">
    <property type="term" value="P:oligosaccharide catabolic process"/>
    <property type="evidence" value="ECO:0007669"/>
    <property type="project" value="TreeGrafter"/>
</dbReference>
<dbReference type="EMBL" id="AFNU02000001">
    <property type="protein sequence ID" value="ERJ13655.1"/>
    <property type="molecule type" value="Genomic_DNA"/>
</dbReference>
<evidence type="ECO:0000256" key="2">
    <source>
        <dbReference type="ARBA" id="ARBA00022723"/>
    </source>
</evidence>
<dbReference type="Pfam" id="PF01074">
    <property type="entry name" value="Glyco_hydro_38N"/>
    <property type="match status" value="1"/>
</dbReference>
<dbReference type="SUPFAM" id="SSF74650">
    <property type="entry name" value="Galactose mutarotase-like"/>
    <property type="match status" value="1"/>
</dbReference>
<name>U2FLN0_9MOLU</name>
<gene>
    <name evidence="6" type="ORF">HLPCO_000321</name>
</gene>
<accession>U2FLN0</accession>
<protein>
    <submittedName>
        <fullName evidence="6">Alpha-mannosidase protein</fullName>
        <ecNumber evidence="6">3.2.1.24</ecNumber>
    </submittedName>
</protein>
<dbReference type="PANTHER" id="PTHR46017:SF2">
    <property type="entry name" value="MANNOSYLGLYCERATE HYDROLASE"/>
    <property type="match status" value="1"/>
</dbReference>
<dbReference type="GO" id="GO:0004559">
    <property type="term" value="F:alpha-mannosidase activity"/>
    <property type="evidence" value="ECO:0007669"/>
    <property type="project" value="UniProtKB-EC"/>
</dbReference>
<keyword evidence="3 6" id="KW-0378">Hydrolase</keyword>
<dbReference type="InterPro" id="IPR011013">
    <property type="entry name" value="Gal_mutarotase_sf_dom"/>
</dbReference>
<dbReference type="InterPro" id="IPR011330">
    <property type="entry name" value="Glyco_hydro/deAcase_b/a-brl"/>
</dbReference>
<dbReference type="Pfam" id="PF09261">
    <property type="entry name" value="Alpha-mann_mid"/>
    <property type="match status" value="1"/>
</dbReference>
<organism evidence="6 7">
    <name type="scientific">Haloplasma contractile SSD-17B</name>
    <dbReference type="NCBI Taxonomy" id="1033810"/>
    <lineage>
        <taxon>Bacteria</taxon>
        <taxon>Bacillati</taxon>
        <taxon>Mycoplasmatota</taxon>
        <taxon>Mollicutes</taxon>
        <taxon>Haloplasmatales</taxon>
        <taxon>Haloplasmataceae</taxon>
        <taxon>Haloplasma</taxon>
    </lineage>
</organism>
<keyword evidence="2" id="KW-0479">Metal-binding</keyword>
<dbReference type="GO" id="GO:0006013">
    <property type="term" value="P:mannose metabolic process"/>
    <property type="evidence" value="ECO:0007669"/>
    <property type="project" value="InterPro"/>
</dbReference>
<dbReference type="GO" id="GO:0030246">
    <property type="term" value="F:carbohydrate binding"/>
    <property type="evidence" value="ECO:0007669"/>
    <property type="project" value="InterPro"/>
</dbReference>
<keyword evidence="7" id="KW-1185">Reference proteome</keyword>
<dbReference type="Proteomes" id="UP000005707">
    <property type="component" value="Unassembled WGS sequence"/>
</dbReference>
<dbReference type="InterPro" id="IPR027291">
    <property type="entry name" value="Glyco_hydro_38_N_sf"/>
</dbReference>